<sequence length="777" mass="84853">MPEPTTTQHLPYQAYRSKRHSRGPSNGSSARLAPNVTPPAQAPPTASPPVQSEKDSVAAFLFPRDRLQNTSPSPKIVLAPPSPIAPLTNGLPSPPASNHSQESPDSPLSASANSESSKPNTPVVPSLTQHTVSTQSTHRPAQASTSSLIVSTSSSPTASSSALASPERPLSALAPRKASKFRHVTPLRKTQTPLPPSPLAVASQQIHSLTNSVTSLPSPRQASVTPPVDSNHNQSEPQLYVQPTNTRSPFVSPSFSEKALPPISKLNTAQKPVVPVVASSLTSPPAVTKASSSSSIKLDALPPVPSDKSTSSRSLATNRLSIPYRPGFQPKGVYRHLTDDFLALRKSKRDGEDGTGMGRVERNKLERRLEKLVDLHFPVNPPSLAPKSSVHTTGSPKRRPGSSLTSTGIRRTSSIFDLDTYKNLNLRDAGDLWKNVLTGNLGDNSKLDKRAMEQRITPWEEDSAVSKCPLCLTSFHPLTNRKHHCRLCGRIICSLPVKNPQRPATCSILFVVDSKTRKIEEVSEGVDYGVRKRQNVGTGKADEIDNDEKFLKGVRICRECRPILLREQYQQERLHAPTFVKLHEAFISLEQEIEDTLPQFQELILALNHNDHPTKEASAARKRILEAFAQYDVLAKRIKELPCPNGPSSSQGRIQSAILMRANLFLQKNMFPLQSLPNPSRSKSQGSGGPSTPEPGGLENLVEEPGIDPDSELAQALQPLLEQEALLESFIEEATAQRKFEDIKSLKVNLKEIRREIERMLDGVDVNSKKGKGKARR</sequence>
<dbReference type="InterPro" id="IPR017455">
    <property type="entry name" value="Znf_FYVE-rel"/>
</dbReference>
<dbReference type="InterPro" id="IPR021565">
    <property type="entry name" value="Rbsn_Rab-bd"/>
</dbReference>
<dbReference type="InterPro" id="IPR052727">
    <property type="entry name" value="Rab4/Rab5_effector"/>
</dbReference>
<dbReference type="InterPro" id="IPR000306">
    <property type="entry name" value="Znf_FYVE"/>
</dbReference>
<protein>
    <recommendedName>
        <fullName evidence="7">FYVE-type domain-containing protein</fullName>
    </recommendedName>
</protein>
<evidence type="ECO:0000256" key="6">
    <source>
        <dbReference type="SAM" id="MobiDB-lite"/>
    </source>
</evidence>
<keyword evidence="5" id="KW-0175">Coiled coil</keyword>
<feature type="region of interest" description="Disordered" evidence="6">
    <location>
        <begin position="675"/>
        <end position="706"/>
    </location>
</feature>
<feature type="compositionally biased region" description="Pro residues" evidence="6">
    <location>
        <begin position="36"/>
        <end position="47"/>
    </location>
</feature>
<evidence type="ECO:0000313" key="9">
    <source>
        <dbReference type="Proteomes" id="UP000559027"/>
    </source>
</evidence>
<feature type="compositionally biased region" description="Polar residues" evidence="6">
    <location>
        <begin position="1"/>
        <end position="10"/>
    </location>
</feature>
<dbReference type="SUPFAM" id="SSF140125">
    <property type="entry name" value="Rabenosyn-5 Rab-binding domain-like"/>
    <property type="match status" value="1"/>
</dbReference>
<dbReference type="OrthoDB" id="166134at2759"/>
<feature type="compositionally biased region" description="Low complexity" evidence="6">
    <location>
        <begin position="143"/>
        <end position="166"/>
    </location>
</feature>
<keyword evidence="9" id="KW-1185">Reference proteome</keyword>
<gene>
    <name evidence="8" type="ORF">D9756_001669</name>
</gene>
<comment type="caution">
    <text evidence="8">The sequence shown here is derived from an EMBL/GenBank/DDBJ whole genome shotgun (WGS) entry which is preliminary data.</text>
</comment>
<dbReference type="GO" id="GO:0008270">
    <property type="term" value="F:zinc ion binding"/>
    <property type="evidence" value="ECO:0007669"/>
    <property type="project" value="UniProtKB-KW"/>
</dbReference>
<dbReference type="InterPro" id="IPR013083">
    <property type="entry name" value="Znf_RING/FYVE/PHD"/>
</dbReference>
<dbReference type="Pfam" id="PF01363">
    <property type="entry name" value="FYVE"/>
    <property type="match status" value="1"/>
</dbReference>
<evidence type="ECO:0000256" key="1">
    <source>
        <dbReference type="ARBA" id="ARBA00022723"/>
    </source>
</evidence>
<feature type="compositionally biased region" description="Polar residues" evidence="6">
    <location>
        <begin position="126"/>
        <end position="139"/>
    </location>
</feature>
<keyword evidence="2 4" id="KW-0863">Zinc-finger</keyword>
<dbReference type="EMBL" id="JAACJO010000005">
    <property type="protein sequence ID" value="KAF5358235.1"/>
    <property type="molecule type" value="Genomic_DNA"/>
</dbReference>
<dbReference type="AlphaFoldDB" id="A0A8H5LI12"/>
<keyword evidence="1" id="KW-0479">Metal-binding</keyword>
<feature type="region of interest" description="Disordered" evidence="6">
    <location>
        <begin position="1"/>
        <end position="256"/>
    </location>
</feature>
<keyword evidence="3" id="KW-0862">Zinc</keyword>
<dbReference type="InterPro" id="IPR036531">
    <property type="entry name" value="Rbsn_Rab-bd_sf"/>
</dbReference>
<evidence type="ECO:0000256" key="3">
    <source>
        <dbReference type="ARBA" id="ARBA00022833"/>
    </source>
</evidence>
<feature type="compositionally biased region" description="Polar residues" evidence="6">
    <location>
        <begin position="202"/>
        <end position="255"/>
    </location>
</feature>
<accession>A0A8H5LI12</accession>
<feature type="region of interest" description="Disordered" evidence="6">
    <location>
        <begin position="278"/>
        <end position="314"/>
    </location>
</feature>
<feature type="domain" description="FYVE-type" evidence="7">
    <location>
        <begin position="462"/>
        <end position="565"/>
    </location>
</feature>
<reference evidence="8 9" key="1">
    <citation type="journal article" date="2020" name="ISME J.">
        <title>Uncovering the hidden diversity of litter-decomposition mechanisms in mushroom-forming fungi.</title>
        <authorList>
            <person name="Floudas D."/>
            <person name="Bentzer J."/>
            <person name="Ahren D."/>
            <person name="Johansson T."/>
            <person name="Persson P."/>
            <person name="Tunlid A."/>
        </authorList>
    </citation>
    <scope>NUCLEOTIDE SEQUENCE [LARGE SCALE GENOMIC DNA]</scope>
    <source>
        <strain evidence="8 9">CBS 146.42</strain>
    </source>
</reference>
<evidence type="ECO:0000256" key="2">
    <source>
        <dbReference type="ARBA" id="ARBA00022771"/>
    </source>
</evidence>
<evidence type="ECO:0000256" key="4">
    <source>
        <dbReference type="PROSITE-ProRule" id="PRU00091"/>
    </source>
</evidence>
<dbReference type="SUPFAM" id="SSF57903">
    <property type="entry name" value="FYVE/PHD zinc finger"/>
    <property type="match status" value="1"/>
</dbReference>
<evidence type="ECO:0000313" key="8">
    <source>
        <dbReference type="EMBL" id="KAF5358235.1"/>
    </source>
</evidence>
<dbReference type="PANTHER" id="PTHR13510">
    <property type="entry name" value="FYVE-FINGER-CONTAINING RAB5 EFFECTOR PROTEIN RABENOSYN-5-RELATED"/>
    <property type="match status" value="1"/>
</dbReference>
<dbReference type="PANTHER" id="PTHR13510:SF44">
    <property type="entry name" value="RABENOSYN-5"/>
    <property type="match status" value="1"/>
</dbReference>
<dbReference type="CDD" id="cd15737">
    <property type="entry name" value="FYVE2_Vac1p_like"/>
    <property type="match status" value="1"/>
</dbReference>
<dbReference type="Gene3D" id="3.30.40.10">
    <property type="entry name" value="Zinc/RING finger domain, C3HC4 (zinc finger)"/>
    <property type="match status" value="1"/>
</dbReference>
<feature type="coiled-coil region" evidence="5">
    <location>
        <begin position="736"/>
        <end position="763"/>
    </location>
</feature>
<organism evidence="8 9">
    <name type="scientific">Leucocoprinus leucothites</name>
    <dbReference type="NCBI Taxonomy" id="201217"/>
    <lineage>
        <taxon>Eukaryota</taxon>
        <taxon>Fungi</taxon>
        <taxon>Dikarya</taxon>
        <taxon>Basidiomycota</taxon>
        <taxon>Agaricomycotina</taxon>
        <taxon>Agaricomycetes</taxon>
        <taxon>Agaricomycetidae</taxon>
        <taxon>Agaricales</taxon>
        <taxon>Agaricineae</taxon>
        <taxon>Agaricaceae</taxon>
        <taxon>Leucocoprinus</taxon>
    </lineage>
</organism>
<feature type="region of interest" description="Disordered" evidence="6">
    <location>
        <begin position="377"/>
        <end position="407"/>
    </location>
</feature>
<feature type="compositionally biased region" description="Basic residues" evidence="6">
    <location>
        <begin position="177"/>
        <end position="186"/>
    </location>
</feature>
<proteinExistence type="predicted"/>
<evidence type="ECO:0000259" key="7">
    <source>
        <dbReference type="PROSITE" id="PS50178"/>
    </source>
</evidence>
<dbReference type="InterPro" id="IPR011011">
    <property type="entry name" value="Znf_FYVE_PHD"/>
</dbReference>
<dbReference type="Proteomes" id="UP000559027">
    <property type="component" value="Unassembled WGS sequence"/>
</dbReference>
<feature type="compositionally biased region" description="Polar residues" evidence="6">
    <location>
        <begin position="279"/>
        <end position="296"/>
    </location>
</feature>
<evidence type="ECO:0000256" key="5">
    <source>
        <dbReference type="SAM" id="Coils"/>
    </source>
</evidence>
<name>A0A8H5LI12_9AGAR</name>
<dbReference type="PROSITE" id="PS50178">
    <property type="entry name" value="ZF_FYVE"/>
    <property type="match status" value="1"/>
</dbReference>
<feature type="compositionally biased region" description="Low complexity" evidence="6">
    <location>
        <begin position="106"/>
        <end position="120"/>
    </location>
</feature>
<dbReference type="Pfam" id="PF11464">
    <property type="entry name" value="Rbsn"/>
    <property type="match status" value="1"/>
</dbReference>
<dbReference type="Gene3D" id="4.10.860.20">
    <property type="entry name" value="Rabenosyn, Rab binding domain"/>
    <property type="match status" value="1"/>
</dbReference>
<dbReference type="SMART" id="SM00064">
    <property type="entry name" value="FYVE"/>
    <property type="match status" value="1"/>
</dbReference>